<dbReference type="InterPro" id="IPR036305">
    <property type="entry name" value="RGS_sf"/>
</dbReference>
<dbReference type="InterPro" id="IPR016137">
    <property type="entry name" value="RGS"/>
</dbReference>
<name>A0A9W7Y3L4_9FUNG</name>
<feature type="compositionally biased region" description="Polar residues" evidence="1">
    <location>
        <begin position="400"/>
        <end position="415"/>
    </location>
</feature>
<reference evidence="3" key="1">
    <citation type="submission" date="2022-07" db="EMBL/GenBank/DDBJ databases">
        <title>Phylogenomic reconstructions and comparative analyses of Kickxellomycotina fungi.</title>
        <authorList>
            <person name="Reynolds N.K."/>
            <person name="Stajich J.E."/>
            <person name="Barry K."/>
            <person name="Grigoriev I.V."/>
            <person name="Crous P."/>
            <person name="Smith M.E."/>
        </authorList>
    </citation>
    <scope>NUCLEOTIDE SEQUENCE</scope>
    <source>
        <strain evidence="3">BCRC 34381</strain>
    </source>
</reference>
<dbReference type="AlphaFoldDB" id="A0A9W7Y3L4"/>
<feature type="region of interest" description="Disordered" evidence="1">
    <location>
        <begin position="791"/>
        <end position="820"/>
    </location>
</feature>
<feature type="non-terminal residue" evidence="3">
    <location>
        <position position="1"/>
    </location>
</feature>
<keyword evidence="4" id="KW-1185">Reference proteome</keyword>
<evidence type="ECO:0000256" key="1">
    <source>
        <dbReference type="SAM" id="MobiDB-lite"/>
    </source>
</evidence>
<gene>
    <name evidence="3" type="ORF">LPJ61_005131</name>
</gene>
<proteinExistence type="predicted"/>
<feature type="non-terminal residue" evidence="3">
    <location>
        <position position="1096"/>
    </location>
</feature>
<feature type="compositionally biased region" description="Polar residues" evidence="1">
    <location>
        <begin position="684"/>
        <end position="699"/>
    </location>
</feature>
<dbReference type="SMART" id="SM00315">
    <property type="entry name" value="RGS"/>
    <property type="match status" value="1"/>
</dbReference>
<evidence type="ECO:0000313" key="4">
    <source>
        <dbReference type="Proteomes" id="UP001143981"/>
    </source>
</evidence>
<sequence length="1096" mass="119789">DDEGRGSECASDIDDDDGAVIDYAQNTGSGCLFVPLTEELAAEANKRFSGAAVSVMSVGNVDMSLVTKLISRAPLKARFINVLIRPELLRAFMGFCALPSELALESLLFVLDVERFRHVQPSMARLLANYIYLSYIAPQAPLRVNTSSMMRDRIPWPFLPGWEYNPWVFDEILASVGFMLKKHTLLRFERSPVGLRVLMDTPGFNPDHYIAPLRFDMDADPMAAIADQFEPDIDVVIWVNELQSDSTQMLAGLSRLTVAFREQLLQRVTAQFVDEHHALCLCDGYFRMVSHIAPLQKQRKIKKTRKLRSFFGDNPHEALLRQQLMAIVPPSSHVPAARAAAELVARKKTAEAKMRSNDNGSGASATSSVIAEQKILAMDSDSDVENEQLRGWAQEAIRRPSTSEINSRPLPSSSQPRERSWSDTDTDDECDTRDERGHVNSNGWTTDEEMPQIPRRGHRVYSDQALNRALSMIGVQHADSQDSASSDGSGSAGSSPVARTRGLDRQLHMRRTSPEPHCYSVYTAHTSSFASLGRGASQRISKFTRFERKKRADKLREFFGRMDPGTGAADTDVDAHATESVTSSIPSLSLRGAISAHCDAPLTTEQRNILVRRRRKLKALLGEQVEESVISFAPGTRLSSSSTSSASQAAAADSAVQEEHFRLSALDESLRGSACSMLTPEYTPHTSSGAMSAEPTNSAADPGRDGLGNGAELDQTRDMRDVQIRQYSKIRNVLGETAPAPCLYDRRPSAEGADPGDGVSEEQLVRARWRRNKLVVMLGDVPTDIDTLYKTDGAARTQRPGDMPAADDSQGDEACKQDRRQRVKKLRHFFGQSLNSEAMLMQGVSRYLAQQSATAGSGGSGLAPGSPATTDESYDVVSQPSPMANDEWQARAAELDTEARQRRFLRADITSFCAPDGSVLLQENPPVRAQFWMTSSPESQESVVTDEATSHRSSLLATLRAHKASIIGTIRRAPPPGQPTSIHSGTRSRASTQSSQGSSTNGSQRNSSLSLPATRTASPGKLSLLARKIIRPEGEPAAPFVKSRLWGAGDARSHPKSPLVPPARSTSIKPLSPLPNISPNNLHASFDRCVFLNADG</sequence>
<feature type="region of interest" description="Disordered" evidence="1">
    <location>
        <begin position="677"/>
        <end position="720"/>
    </location>
</feature>
<comment type="caution">
    <text evidence="3">The sequence shown here is derived from an EMBL/GenBank/DDBJ whole genome shotgun (WGS) entry which is preliminary data.</text>
</comment>
<feature type="domain" description="RGS" evidence="2">
    <location>
        <begin position="78"/>
        <end position="198"/>
    </location>
</feature>
<accession>A0A9W7Y3L4</accession>
<organism evidence="3 4">
    <name type="scientific">Coemansia biformis</name>
    <dbReference type="NCBI Taxonomy" id="1286918"/>
    <lineage>
        <taxon>Eukaryota</taxon>
        <taxon>Fungi</taxon>
        <taxon>Fungi incertae sedis</taxon>
        <taxon>Zoopagomycota</taxon>
        <taxon>Kickxellomycotina</taxon>
        <taxon>Kickxellomycetes</taxon>
        <taxon>Kickxellales</taxon>
        <taxon>Kickxellaceae</taxon>
        <taxon>Coemansia</taxon>
    </lineage>
</organism>
<feature type="compositionally biased region" description="Low complexity" evidence="1">
    <location>
        <begin position="481"/>
        <end position="495"/>
    </location>
</feature>
<feature type="region of interest" description="Disordered" evidence="1">
    <location>
        <begin position="394"/>
        <end position="455"/>
    </location>
</feature>
<feature type="region of interest" description="Disordered" evidence="1">
    <location>
        <begin position="740"/>
        <end position="761"/>
    </location>
</feature>
<feature type="region of interest" description="Disordered" evidence="1">
    <location>
        <begin position="476"/>
        <end position="506"/>
    </location>
</feature>
<feature type="region of interest" description="Disordered" evidence="1">
    <location>
        <begin position="854"/>
        <end position="882"/>
    </location>
</feature>
<protein>
    <recommendedName>
        <fullName evidence="2">RGS domain-containing protein</fullName>
    </recommendedName>
</protein>
<feature type="compositionally biased region" description="Low complexity" evidence="1">
    <location>
        <begin position="984"/>
        <end position="1008"/>
    </location>
</feature>
<dbReference type="Pfam" id="PF00615">
    <property type="entry name" value="RGS"/>
    <property type="match status" value="1"/>
</dbReference>
<evidence type="ECO:0000259" key="2">
    <source>
        <dbReference type="PROSITE" id="PS50132"/>
    </source>
</evidence>
<dbReference type="CDD" id="cd07440">
    <property type="entry name" value="RGS"/>
    <property type="match status" value="1"/>
</dbReference>
<dbReference type="EMBL" id="JANBOI010001510">
    <property type="protein sequence ID" value="KAJ1726519.1"/>
    <property type="molecule type" value="Genomic_DNA"/>
</dbReference>
<dbReference type="OrthoDB" id="196547at2759"/>
<dbReference type="InterPro" id="IPR044926">
    <property type="entry name" value="RGS_subdomain_2"/>
</dbReference>
<dbReference type="Proteomes" id="UP001143981">
    <property type="component" value="Unassembled WGS sequence"/>
</dbReference>
<dbReference type="PROSITE" id="PS50132">
    <property type="entry name" value="RGS"/>
    <property type="match status" value="1"/>
</dbReference>
<feature type="region of interest" description="Disordered" evidence="1">
    <location>
        <begin position="1049"/>
        <end position="1072"/>
    </location>
</feature>
<evidence type="ECO:0000313" key="3">
    <source>
        <dbReference type="EMBL" id="KAJ1726519.1"/>
    </source>
</evidence>
<dbReference type="Gene3D" id="1.10.167.10">
    <property type="entry name" value="Regulator of G-protein Signalling 4, domain 2"/>
    <property type="match status" value="1"/>
</dbReference>
<feature type="region of interest" description="Disordered" evidence="1">
    <location>
        <begin position="967"/>
        <end position="1016"/>
    </location>
</feature>
<dbReference type="SUPFAM" id="SSF48097">
    <property type="entry name" value="Regulator of G-protein signaling, RGS"/>
    <property type="match status" value="1"/>
</dbReference>